<dbReference type="Proteomes" id="UP000438429">
    <property type="component" value="Unassembled WGS sequence"/>
</dbReference>
<evidence type="ECO:0000313" key="2">
    <source>
        <dbReference type="Proteomes" id="UP000438429"/>
    </source>
</evidence>
<evidence type="ECO:0000313" key="1">
    <source>
        <dbReference type="EMBL" id="KAF0036773.1"/>
    </source>
</evidence>
<comment type="caution">
    <text evidence="1">The sequence shown here is derived from an EMBL/GenBank/DDBJ whole genome shotgun (WGS) entry which is preliminary data.</text>
</comment>
<organism evidence="1 2">
    <name type="scientific">Scophthalmus maximus</name>
    <name type="common">Turbot</name>
    <name type="synonym">Psetta maxima</name>
    <dbReference type="NCBI Taxonomy" id="52904"/>
    <lineage>
        <taxon>Eukaryota</taxon>
        <taxon>Metazoa</taxon>
        <taxon>Chordata</taxon>
        <taxon>Craniata</taxon>
        <taxon>Vertebrata</taxon>
        <taxon>Euteleostomi</taxon>
        <taxon>Actinopterygii</taxon>
        <taxon>Neopterygii</taxon>
        <taxon>Teleostei</taxon>
        <taxon>Neoteleostei</taxon>
        <taxon>Acanthomorphata</taxon>
        <taxon>Carangaria</taxon>
        <taxon>Pleuronectiformes</taxon>
        <taxon>Pleuronectoidei</taxon>
        <taxon>Scophthalmidae</taxon>
        <taxon>Scophthalmus</taxon>
    </lineage>
</organism>
<gene>
    <name evidence="1" type="ORF">F2P81_012085</name>
</gene>
<reference evidence="1 2" key="1">
    <citation type="submission" date="2019-06" db="EMBL/GenBank/DDBJ databases">
        <title>Draft genomes of female and male turbot (Scophthalmus maximus).</title>
        <authorList>
            <person name="Xu H."/>
            <person name="Xu X.-W."/>
            <person name="Shao C."/>
            <person name="Chen S."/>
        </authorList>
    </citation>
    <scope>NUCLEOTIDE SEQUENCE [LARGE SCALE GENOMIC DNA]</scope>
    <source>
        <strain evidence="1">Ysfricsl-2016a</strain>
        <tissue evidence="1">Blood</tissue>
    </source>
</reference>
<dbReference type="EMBL" id="VEVO01000010">
    <property type="protein sequence ID" value="KAF0036773.1"/>
    <property type="molecule type" value="Genomic_DNA"/>
</dbReference>
<name>A0A6A4SRZ6_SCOMX</name>
<sequence length="95" mass="10989">MTFVMRSPRTCVANNRAEDLKKTEEAIYSYLETILRSYQTHNSLLDDNTRGKVGCTLEESSYSSVQAIEENIWSFTCHRVYASPKHPRQQRTSVL</sequence>
<protein>
    <submittedName>
        <fullName evidence="1">Uncharacterized protein</fullName>
    </submittedName>
</protein>
<proteinExistence type="predicted"/>
<dbReference type="AlphaFoldDB" id="A0A6A4SRZ6"/>
<accession>A0A6A4SRZ6</accession>